<evidence type="ECO:0000313" key="2">
    <source>
        <dbReference type="EMBL" id="CAF5229400.1"/>
    </source>
</evidence>
<protein>
    <recommendedName>
        <fullName evidence="1">MAM domain-containing protein</fullName>
    </recommendedName>
</protein>
<reference evidence="2" key="1">
    <citation type="submission" date="2021-02" db="EMBL/GenBank/DDBJ databases">
        <authorList>
            <person name="Nowell W R."/>
        </authorList>
    </citation>
    <scope>NUCLEOTIDE SEQUENCE</scope>
</reference>
<evidence type="ECO:0000313" key="4">
    <source>
        <dbReference type="Proteomes" id="UP000676336"/>
    </source>
</evidence>
<gene>
    <name evidence="2" type="ORF">SMN809_LOCUS86320</name>
    <name evidence="3" type="ORF">SMN809_LOCUS86332</name>
</gene>
<dbReference type="SUPFAM" id="SSF49899">
    <property type="entry name" value="Concanavalin A-like lectins/glucanases"/>
    <property type="match status" value="1"/>
</dbReference>
<dbReference type="PANTHER" id="PTHR23282:SF101">
    <property type="entry name" value="MAM DOMAIN-CONTAINING PROTEIN"/>
    <property type="match status" value="1"/>
</dbReference>
<dbReference type="Gene3D" id="2.60.120.200">
    <property type="match status" value="1"/>
</dbReference>
<evidence type="ECO:0000259" key="1">
    <source>
        <dbReference type="PROSITE" id="PS50060"/>
    </source>
</evidence>
<feature type="non-terminal residue" evidence="2">
    <location>
        <position position="102"/>
    </location>
</feature>
<dbReference type="GO" id="GO:0016020">
    <property type="term" value="C:membrane"/>
    <property type="evidence" value="ECO:0007669"/>
    <property type="project" value="InterPro"/>
</dbReference>
<dbReference type="InterPro" id="IPR000998">
    <property type="entry name" value="MAM_dom"/>
</dbReference>
<dbReference type="PANTHER" id="PTHR23282">
    <property type="entry name" value="APICAL ENDOSOMAL GLYCOPROTEIN PRECURSOR"/>
    <property type="match status" value="1"/>
</dbReference>
<dbReference type="AlphaFoldDB" id="A0A8S3KHK8"/>
<dbReference type="PROSITE" id="PS50060">
    <property type="entry name" value="MAM_2"/>
    <property type="match status" value="1"/>
</dbReference>
<sequence>FGDGIGALTVYLQKEGFQPIPMWTLSGHQDDNWFQGKVGFVVDSDHSLLIEAKITQTDEGDIGIDDLLITNGYCPTFPVFATPPDAYTTTRPAVTTGITTPP</sequence>
<proteinExistence type="predicted"/>
<name>A0A8S3KHK8_9BILA</name>
<dbReference type="InterPro" id="IPR051560">
    <property type="entry name" value="MAM_domain-containing"/>
</dbReference>
<dbReference type="EMBL" id="CAJOBI010370030">
    <property type="protein sequence ID" value="CAF5229400.1"/>
    <property type="molecule type" value="Genomic_DNA"/>
</dbReference>
<dbReference type="EMBL" id="CAJOBI010370087">
    <property type="protein sequence ID" value="CAF5229412.1"/>
    <property type="molecule type" value="Genomic_DNA"/>
</dbReference>
<accession>A0A8S3KHK8</accession>
<dbReference type="InterPro" id="IPR013320">
    <property type="entry name" value="ConA-like_dom_sf"/>
</dbReference>
<evidence type="ECO:0000313" key="3">
    <source>
        <dbReference type="EMBL" id="CAF5229412.1"/>
    </source>
</evidence>
<dbReference type="Proteomes" id="UP000676336">
    <property type="component" value="Unassembled WGS sequence"/>
</dbReference>
<comment type="caution">
    <text evidence="2">The sequence shown here is derived from an EMBL/GenBank/DDBJ whole genome shotgun (WGS) entry which is preliminary data.</text>
</comment>
<feature type="non-terminal residue" evidence="2">
    <location>
        <position position="1"/>
    </location>
</feature>
<dbReference type="Pfam" id="PF00629">
    <property type="entry name" value="MAM"/>
    <property type="match status" value="1"/>
</dbReference>
<feature type="domain" description="MAM" evidence="1">
    <location>
        <begin position="1"/>
        <end position="76"/>
    </location>
</feature>
<organism evidence="2 4">
    <name type="scientific">Rotaria magnacalcarata</name>
    <dbReference type="NCBI Taxonomy" id="392030"/>
    <lineage>
        <taxon>Eukaryota</taxon>
        <taxon>Metazoa</taxon>
        <taxon>Spiralia</taxon>
        <taxon>Gnathifera</taxon>
        <taxon>Rotifera</taxon>
        <taxon>Eurotatoria</taxon>
        <taxon>Bdelloidea</taxon>
        <taxon>Philodinida</taxon>
        <taxon>Philodinidae</taxon>
        <taxon>Rotaria</taxon>
    </lineage>
</organism>